<gene>
    <name evidence="2" type="ORF">ADUPG1_002206</name>
</gene>
<feature type="non-terminal residue" evidence="2">
    <location>
        <position position="243"/>
    </location>
</feature>
<feature type="compositionally biased region" description="Basic and acidic residues" evidence="1">
    <location>
        <begin position="60"/>
        <end position="74"/>
    </location>
</feature>
<organism evidence="2 3">
    <name type="scientific">Aduncisulcus paluster</name>
    <dbReference type="NCBI Taxonomy" id="2918883"/>
    <lineage>
        <taxon>Eukaryota</taxon>
        <taxon>Metamonada</taxon>
        <taxon>Carpediemonas-like organisms</taxon>
        <taxon>Aduncisulcus</taxon>
    </lineage>
</organism>
<feature type="non-terminal residue" evidence="2">
    <location>
        <position position="1"/>
    </location>
</feature>
<comment type="caution">
    <text evidence="2">The sequence shown here is derived from an EMBL/GenBank/DDBJ whole genome shotgun (WGS) entry which is preliminary data.</text>
</comment>
<keyword evidence="3" id="KW-1185">Reference proteome</keyword>
<evidence type="ECO:0000313" key="3">
    <source>
        <dbReference type="Proteomes" id="UP001057375"/>
    </source>
</evidence>
<dbReference type="Proteomes" id="UP001057375">
    <property type="component" value="Unassembled WGS sequence"/>
</dbReference>
<sequence length="243" mass="27963">GEHPIEVETRDWYRRAYQIAVRRRNDEYVAMWDCLPWYADERELDIPAPAEWQLTGKRRTSGDVNDKESGEVKTSDQAGETSVKVIQSEKSAPVSVSERKEPRRMTEIERDVLQESFDPPPEHGPYVNDADEQRMREVAQKEIDDQLMVPGVDHYVQMIQEEKGISGTSSIKMPAGVLTGEKPFNMKKDTLISNWYPGIPARDVVYEKFVSDFTYQFDRDSVKKQVEQLQKVGGQCMQLSVET</sequence>
<evidence type="ECO:0000256" key="1">
    <source>
        <dbReference type="SAM" id="MobiDB-lite"/>
    </source>
</evidence>
<name>A0ABQ5KHV2_9EUKA</name>
<feature type="region of interest" description="Disordered" evidence="1">
    <location>
        <begin position="53"/>
        <end position="104"/>
    </location>
</feature>
<evidence type="ECO:0000313" key="2">
    <source>
        <dbReference type="EMBL" id="GKT32092.1"/>
    </source>
</evidence>
<accession>A0ABQ5KHV2</accession>
<dbReference type="EMBL" id="BQXS01002445">
    <property type="protein sequence ID" value="GKT32092.1"/>
    <property type="molecule type" value="Genomic_DNA"/>
</dbReference>
<reference evidence="2" key="1">
    <citation type="submission" date="2022-03" db="EMBL/GenBank/DDBJ databases">
        <title>Draft genome sequence of Aduncisulcus paluster, a free-living microaerophilic Fornicata.</title>
        <authorList>
            <person name="Yuyama I."/>
            <person name="Kume K."/>
            <person name="Tamura T."/>
            <person name="Inagaki Y."/>
            <person name="Hashimoto T."/>
        </authorList>
    </citation>
    <scope>NUCLEOTIDE SEQUENCE</scope>
    <source>
        <strain evidence="2">NY0171</strain>
    </source>
</reference>
<proteinExistence type="predicted"/>
<feature type="compositionally biased region" description="Polar residues" evidence="1">
    <location>
        <begin position="75"/>
        <end position="90"/>
    </location>
</feature>
<protein>
    <submittedName>
        <fullName evidence="2">Uncharacterized protein</fullName>
    </submittedName>
</protein>